<dbReference type="InterPro" id="IPR016024">
    <property type="entry name" value="ARM-type_fold"/>
</dbReference>
<dbReference type="GO" id="GO:0007127">
    <property type="term" value="P:meiosis I"/>
    <property type="evidence" value="ECO:0007669"/>
    <property type="project" value="TreeGrafter"/>
</dbReference>
<dbReference type="InterPro" id="IPR052133">
    <property type="entry name" value="Immune_Signaling-Apoptosis_Reg"/>
</dbReference>
<keyword evidence="2" id="KW-1185">Reference proteome</keyword>
<evidence type="ECO:0000313" key="3">
    <source>
        <dbReference type="RefSeq" id="XP_039247335.1"/>
    </source>
</evidence>
<dbReference type="PANTHER" id="PTHR12044:SF14">
    <property type="entry name" value="MEIOTIC DOUBLE-STRANDED BREAK FORMATION PROTEIN 1"/>
    <property type="match status" value="1"/>
</dbReference>
<feature type="region of interest" description="Disordered" evidence="1">
    <location>
        <begin position="1434"/>
        <end position="1463"/>
    </location>
</feature>
<dbReference type="SUPFAM" id="SSF48371">
    <property type="entry name" value="ARM repeat"/>
    <property type="match status" value="1"/>
</dbReference>
<dbReference type="Proteomes" id="UP000504627">
    <property type="component" value="Unplaced"/>
</dbReference>
<accession>A0A7R5L8Y7</accession>
<proteinExistence type="predicted"/>
<protein>
    <submittedName>
        <fullName evidence="3">Meiosis inhibitor protein 1 isoform X6</fullName>
    </submittedName>
</protein>
<sequence length="1463" mass="164844">MAAVGAVLCGGHGVRWALPLRPPLCLACAVETLGDGSASLVRKKHVLSRLQDALAWQALPVVQLLAPDERVCMHLIGTLFGMLHTVEDSGALDLLVEVLVRLVVELKSEQYLCCILNESQKELCKATTMRSSLPTFALLGKLADAIPGFADLLVVEHSNLVDHLLTGLMYPNEGIKAAVCYLYGKLYSSPVGTERLSAHFEERLCSLFLNTLGCAQTKELQVNCLGLLKELLKSDHFVSILMNNSKTEEETEDPDFLEGENPLPLVLKKLLLTRDEMLQAASSHCMAAVLVHSPSRYAPAFIHADVPEFLFECLLCKSEVLIWSVYCCLLLLTEERLFFSKCHTVYGIESLVRSLQDVLQMNNVELHKQGLLLFTEILKRQPMEIKLFTNRGVCIEAIDVLMETVNCPVLEVAVEAVRAVAAFLRKDHLSSPPIPYEELQKLLEAALKRCADLSPPQSSKRHTGDLLFSVSQSQPANRNLGRVPQRQCQFLLNTLESFRNACRLAVEFQGDFMAQENAFTAPNSESKDTLSKFSEFLLRICDSLCIPMVMSYLQRAVSLSVVEVFISTLNILFTVVPNMRNKFSKKLASSSFIRLTLELKARFCSVQSNPILNQTCSSFLCNLCLNLYSATEKRRTSQEEQEMSALLQKGLPQLNYTIAESLLLLSETPEPFSLDQSLCSHQHCFILLLYFAYTLGDRFVPDAELFLAIRNFLLSAQDRGDCPPPHILRAALYLLAVCQDKGKALDLRSLCTIRRILDNLPDLSLVYVHCPLLLKFFLHYPELMGRFGHQVLQLWFSWEDCKQTEAEEPDFDTSDQLNSASPLLPILKSNSSILLILLDLVCSSSVKVAWKMLMTLRTFLERNEDVLVCDLLRSRFLQILQQLLVDSSSATLQANSNLPVLLSLLFLVQLRSKGMRELDSTDFKLLHQVSNLCGKCRPRDTGLLQPSLNFLYWNLHQTTPCSQQRAVAVLLSNVSLLELLQKVLECTWLRSPPSGPAYLSSEDALLCSGWLLVASLLLYQHRYNTEVHQTLSLDLTEVLNAVIFRNKKPVLLLVSIMQFLRAALRQNFSSSLLVIAGQNTAQGATQPQPSSLQDAALHPLATQQVFSLVVSLQNLLVQVQLQKDLLLSQAVVACLETLVEYLYVKNQDVALHVASQPWHRFLLFTLLSGGQKSFLQPEVLRLMTLFVRYQSSNIISQKEISQILQEAAEANLAELPEATSCALHHFLCQVAVANMDFFFIYPFLLVLLLSRGSFADLEKQRVDSGLEIYKKLFEVKRKDQMNALKNLIELNDVNQQYKIIDIMLKGLFKVLEDSRAVLIAADVPPDGPFPQDEKIKDAYSHVVENTAFFGDVVLRFPKIVHHYFDHNSNWNSLIRWGIGFCNLTGVFEQGPHSQVLRLMAQELGISEKSPDYRNPFKTDHSEFFPSADTFQKALRDEEKRRKKEEKRKEIRKGPRISRSQSEL</sequence>
<dbReference type="PANTHER" id="PTHR12044">
    <property type="entry name" value="BCL2 INTERACTING MEDIATOR OF CELL DEATH"/>
    <property type="match status" value="1"/>
</dbReference>
<gene>
    <name evidence="3" type="primary">LOC113988767</name>
</gene>
<evidence type="ECO:0000313" key="2">
    <source>
        <dbReference type="Proteomes" id="UP000504627"/>
    </source>
</evidence>
<dbReference type="Pfam" id="PF15002">
    <property type="entry name" value="ERK-JNK_inhib"/>
    <property type="match status" value="1"/>
</dbReference>
<dbReference type="InterPro" id="IPR026321">
    <property type="entry name" value="CC134"/>
</dbReference>
<name>A0A7R5L8Y7_9PASS</name>
<organism evidence="2 3">
    <name type="scientific">Pipra filicauda</name>
    <name type="common">Wire-tailed manakin</name>
    <dbReference type="NCBI Taxonomy" id="649802"/>
    <lineage>
        <taxon>Eukaryota</taxon>
        <taxon>Metazoa</taxon>
        <taxon>Chordata</taxon>
        <taxon>Craniata</taxon>
        <taxon>Vertebrata</taxon>
        <taxon>Euteleostomi</taxon>
        <taxon>Archelosauria</taxon>
        <taxon>Archosauria</taxon>
        <taxon>Dinosauria</taxon>
        <taxon>Saurischia</taxon>
        <taxon>Theropoda</taxon>
        <taxon>Coelurosauria</taxon>
        <taxon>Aves</taxon>
        <taxon>Neognathae</taxon>
        <taxon>Neoaves</taxon>
        <taxon>Telluraves</taxon>
        <taxon>Australaves</taxon>
        <taxon>Passeriformes</taxon>
        <taxon>Pipridae</taxon>
        <taxon>Pipra</taxon>
    </lineage>
</organism>
<dbReference type="GeneID" id="113988767"/>
<evidence type="ECO:0000256" key="1">
    <source>
        <dbReference type="SAM" id="MobiDB-lite"/>
    </source>
</evidence>
<reference evidence="3" key="1">
    <citation type="submission" date="2025-08" db="UniProtKB">
        <authorList>
            <consortium name="RefSeq"/>
        </authorList>
    </citation>
    <scope>IDENTIFICATION</scope>
    <source>
        <tissue evidence="3">Muscle</tissue>
    </source>
</reference>
<dbReference type="RefSeq" id="XP_039247335.1">
    <property type="nucleotide sequence ID" value="XM_039391401.1"/>
</dbReference>
<dbReference type="InParanoid" id="A0A7R5L8Y7"/>